<keyword evidence="2" id="KW-1185">Reference proteome</keyword>
<name>A0A3M7P407_BRAPC</name>
<evidence type="ECO:0000313" key="2">
    <source>
        <dbReference type="Proteomes" id="UP000276133"/>
    </source>
</evidence>
<feature type="non-terminal residue" evidence="1">
    <location>
        <position position="1"/>
    </location>
</feature>
<organism evidence="1 2">
    <name type="scientific">Brachionus plicatilis</name>
    <name type="common">Marine rotifer</name>
    <name type="synonym">Brachionus muelleri</name>
    <dbReference type="NCBI Taxonomy" id="10195"/>
    <lineage>
        <taxon>Eukaryota</taxon>
        <taxon>Metazoa</taxon>
        <taxon>Spiralia</taxon>
        <taxon>Gnathifera</taxon>
        <taxon>Rotifera</taxon>
        <taxon>Eurotatoria</taxon>
        <taxon>Monogononta</taxon>
        <taxon>Pseudotrocha</taxon>
        <taxon>Ploima</taxon>
        <taxon>Brachionidae</taxon>
        <taxon>Brachionus</taxon>
    </lineage>
</organism>
<protein>
    <submittedName>
        <fullName evidence="1">Uncharacterized protein</fullName>
    </submittedName>
</protein>
<accession>A0A3M7P407</accession>
<gene>
    <name evidence="1" type="ORF">BpHYR1_031051</name>
</gene>
<dbReference type="AlphaFoldDB" id="A0A3M7P407"/>
<proteinExistence type="predicted"/>
<comment type="caution">
    <text evidence="1">The sequence shown here is derived from an EMBL/GenBank/DDBJ whole genome shotgun (WGS) entry which is preliminary data.</text>
</comment>
<sequence>QSFHEPFQIFFSSNQYIITRKILVFPLNSLIRPSKSGKPIRLQNEWATNDAKKLPVLKNKYDE</sequence>
<evidence type="ECO:0000313" key="1">
    <source>
        <dbReference type="EMBL" id="RMZ93802.1"/>
    </source>
</evidence>
<reference evidence="1 2" key="1">
    <citation type="journal article" date="2018" name="Sci. Rep.">
        <title>Genomic signatures of local adaptation to the degree of environmental predictability in rotifers.</title>
        <authorList>
            <person name="Franch-Gras L."/>
            <person name="Hahn C."/>
            <person name="Garcia-Roger E.M."/>
            <person name="Carmona M.J."/>
            <person name="Serra M."/>
            <person name="Gomez A."/>
        </authorList>
    </citation>
    <scope>NUCLEOTIDE SEQUENCE [LARGE SCALE GENOMIC DNA]</scope>
    <source>
        <strain evidence="1">HYR1</strain>
    </source>
</reference>
<dbReference type="EMBL" id="REGN01013544">
    <property type="protein sequence ID" value="RMZ93802.1"/>
    <property type="molecule type" value="Genomic_DNA"/>
</dbReference>
<dbReference type="Proteomes" id="UP000276133">
    <property type="component" value="Unassembled WGS sequence"/>
</dbReference>